<feature type="domain" description="Bifunctional inhibitor/plant lipid transfer protein/seed storage helical" evidence="8">
    <location>
        <begin position="24"/>
        <end position="115"/>
    </location>
</feature>
<dbReference type="Proteomes" id="UP001054821">
    <property type="component" value="Chromosome 2"/>
</dbReference>
<dbReference type="InterPro" id="IPR016140">
    <property type="entry name" value="Bifunc_inhib/LTP/seed_store"/>
</dbReference>
<feature type="signal peptide" evidence="7">
    <location>
        <begin position="1"/>
        <end position="20"/>
    </location>
</feature>
<dbReference type="Pfam" id="PF00234">
    <property type="entry name" value="Tryp_alpha_amyl"/>
    <property type="match status" value="1"/>
</dbReference>
<evidence type="ECO:0000256" key="2">
    <source>
        <dbReference type="ARBA" id="ARBA00009748"/>
    </source>
</evidence>
<dbReference type="PRINTS" id="PR00382">
    <property type="entry name" value="LIPIDTRNSFER"/>
</dbReference>
<keyword evidence="4 6" id="KW-0446">Lipid-binding</keyword>
<dbReference type="GO" id="GO:0008289">
    <property type="term" value="F:lipid binding"/>
    <property type="evidence" value="ECO:0007669"/>
    <property type="project" value="UniProtKB-KW"/>
</dbReference>
<comment type="function">
    <text evidence="1 6">Plant non-specific lipid-transfer proteins transfer phospholipids as well as galactolipids across membranes. May play a role in wax or cutin deposition in the cell walls of expanding epidermal cells and certain secretory tissues.</text>
</comment>
<sequence>MTRLIGFLAVLLFLSSSANSAPSCPTVTQQVAPCLSFVKGGSDTKPSEECCKECCKGVKELSVNANSRPDREAVCKCLKQVLSSVGNYNPSQVSLLPKKCGLSLNLPPIDKNTDCSK</sequence>
<dbReference type="InterPro" id="IPR036312">
    <property type="entry name" value="Bifun_inhib/LTP/seed_sf"/>
</dbReference>
<evidence type="ECO:0000256" key="6">
    <source>
        <dbReference type="RuleBase" id="RU000628"/>
    </source>
</evidence>
<protein>
    <recommendedName>
        <fullName evidence="6">Non-specific lipid-transfer protein</fullName>
    </recommendedName>
</protein>
<dbReference type="AlphaFoldDB" id="A0A4Y1R0K4"/>
<comment type="similarity">
    <text evidence="2 6">Belongs to the plant LTP family.</text>
</comment>
<accession>A0A4Y1R0K4</accession>
<evidence type="ECO:0000256" key="4">
    <source>
        <dbReference type="ARBA" id="ARBA00023121"/>
    </source>
</evidence>
<reference evidence="9" key="1">
    <citation type="journal article" date="2019" name="Science">
        <title>Mutation of a bHLH transcription factor allowed almond domestication.</title>
        <authorList>
            <person name="Sanchez-Perez R."/>
            <person name="Pavan S."/>
            <person name="Mazzeo R."/>
            <person name="Moldovan C."/>
            <person name="Aiese Cigliano R."/>
            <person name="Del Cueto J."/>
            <person name="Ricciardi F."/>
            <person name="Lotti C."/>
            <person name="Ricciardi L."/>
            <person name="Dicenta F."/>
            <person name="Lopez-Marques R.L."/>
            <person name="Lindberg Moller B."/>
        </authorList>
    </citation>
    <scope>NUCLEOTIDE SEQUENCE</scope>
</reference>
<dbReference type="CDD" id="cd01960">
    <property type="entry name" value="nsLTP1"/>
    <property type="match status" value="1"/>
</dbReference>
<feature type="chain" id="PRO_5044616213" description="Non-specific lipid-transfer protein" evidence="7">
    <location>
        <begin position="21"/>
        <end position="117"/>
    </location>
</feature>
<dbReference type="GO" id="GO:0006869">
    <property type="term" value="P:lipid transport"/>
    <property type="evidence" value="ECO:0007669"/>
    <property type="project" value="InterPro"/>
</dbReference>
<reference evidence="10 11" key="2">
    <citation type="journal article" date="2022" name="G3 (Bethesda)">
        <title>Whole-genome sequence and methylome profiling of the almond [Prunus dulcis (Mill.) D.A. Webb] cultivar 'Nonpareil'.</title>
        <authorList>
            <person name="D'Amico-Willman K.M."/>
            <person name="Ouma W.Z."/>
            <person name="Meulia T."/>
            <person name="Sideli G.M."/>
            <person name="Gradziel T.M."/>
            <person name="Fresnedo-Ramirez J."/>
        </authorList>
    </citation>
    <scope>NUCLEOTIDE SEQUENCE [LARGE SCALE GENOMIC DNA]</scope>
    <source>
        <strain evidence="10">Clone GOH B32 T37-40</strain>
    </source>
</reference>
<evidence type="ECO:0000256" key="7">
    <source>
        <dbReference type="SAM" id="SignalP"/>
    </source>
</evidence>
<keyword evidence="11" id="KW-1185">Reference proteome</keyword>
<evidence type="ECO:0000259" key="8">
    <source>
        <dbReference type="SMART" id="SM00499"/>
    </source>
</evidence>
<evidence type="ECO:0000256" key="5">
    <source>
        <dbReference type="ARBA" id="ARBA00023157"/>
    </source>
</evidence>
<dbReference type="InterPro" id="IPR000528">
    <property type="entry name" value="Plant_nsLTP"/>
</dbReference>
<evidence type="ECO:0000313" key="11">
    <source>
        <dbReference type="Proteomes" id="UP001054821"/>
    </source>
</evidence>
<keyword evidence="5" id="KW-1015">Disulfide bond</keyword>
<evidence type="ECO:0000313" key="10">
    <source>
        <dbReference type="EMBL" id="KAI5345795.1"/>
    </source>
</evidence>
<dbReference type="SMART" id="SM00499">
    <property type="entry name" value="AAI"/>
    <property type="match status" value="1"/>
</dbReference>
<dbReference type="Gene3D" id="1.10.110.10">
    <property type="entry name" value="Plant lipid-transfer and hydrophobic proteins"/>
    <property type="match status" value="1"/>
</dbReference>
<dbReference type="SUPFAM" id="SSF47699">
    <property type="entry name" value="Bifunctional inhibitor/lipid-transfer protein/seed storage 2S albumin"/>
    <property type="match status" value="1"/>
</dbReference>
<dbReference type="PANTHER" id="PTHR33076">
    <property type="entry name" value="NON-SPECIFIC LIPID-TRANSFER PROTEIN 2-RELATED"/>
    <property type="match status" value="1"/>
</dbReference>
<proteinExistence type="inferred from homology"/>
<dbReference type="EMBL" id="AP019298">
    <property type="protein sequence ID" value="BBG97640.1"/>
    <property type="molecule type" value="Genomic_DNA"/>
</dbReference>
<evidence type="ECO:0000313" key="9">
    <source>
        <dbReference type="EMBL" id="BBG97640.1"/>
    </source>
</evidence>
<dbReference type="EMBL" id="JAJFAZ020000002">
    <property type="protein sequence ID" value="KAI5345795.1"/>
    <property type="molecule type" value="Genomic_DNA"/>
</dbReference>
<gene>
    <name evidence="10" type="ORF">L3X38_013672</name>
    <name evidence="9" type="ORF">Prudu_006840</name>
</gene>
<keyword evidence="3 6" id="KW-0813">Transport</keyword>
<keyword evidence="7" id="KW-0732">Signal</keyword>
<evidence type="ECO:0000256" key="3">
    <source>
        <dbReference type="ARBA" id="ARBA00022448"/>
    </source>
</evidence>
<name>A0A4Y1R0K4_PRUDU</name>
<evidence type="ECO:0000256" key="1">
    <source>
        <dbReference type="ARBA" id="ARBA00003211"/>
    </source>
</evidence>
<organism evidence="9">
    <name type="scientific">Prunus dulcis</name>
    <name type="common">Almond</name>
    <name type="synonym">Amygdalus dulcis</name>
    <dbReference type="NCBI Taxonomy" id="3755"/>
    <lineage>
        <taxon>Eukaryota</taxon>
        <taxon>Viridiplantae</taxon>
        <taxon>Streptophyta</taxon>
        <taxon>Embryophyta</taxon>
        <taxon>Tracheophyta</taxon>
        <taxon>Spermatophyta</taxon>
        <taxon>Magnoliopsida</taxon>
        <taxon>eudicotyledons</taxon>
        <taxon>Gunneridae</taxon>
        <taxon>Pentapetalae</taxon>
        <taxon>rosids</taxon>
        <taxon>fabids</taxon>
        <taxon>Rosales</taxon>
        <taxon>Rosaceae</taxon>
        <taxon>Amygdaloideae</taxon>
        <taxon>Amygdaleae</taxon>
        <taxon>Prunus</taxon>
    </lineage>
</organism>